<evidence type="ECO:0000256" key="4">
    <source>
        <dbReference type="ARBA" id="ARBA00022679"/>
    </source>
</evidence>
<dbReference type="EMBL" id="WRXO01000001">
    <property type="protein sequence ID" value="MVT40426.1"/>
    <property type="molecule type" value="Genomic_DNA"/>
</dbReference>
<dbReference type="SUPFAM" id="SSF55874">
    <property type="entry name" value="ATPase domain of HSP90 chaperone/DNA topoisomerase II/histidine kinase"/>
    <property type="match status" value="1"/>
</dbReference>
<dbReference type="CDD" id="cd00082">
    <property type="entry name" value="HisKA"/>
    <property type="match status" value="1"/>
</dbReference>
<dbReference type="InterPro" id="IPR005467">
    <property type="entry name" value="His_kinase_dom"/>
</dbReference>
<evidence type="ECO:0000256" key="3">
    <source>
        <dbReference type="ARBA" id="ARBA00022553"/>
    </source>
</evidence>
<dbReference type="PROSITE" id="PS50112">
    <property type="entry name" value="PAS"/>
    <property type="match status" value="1"/>
</dbReference>
<dbReference type="SMART" id="SM00388">
    <property type="entry name" value="HisKA"/>
    <property type="match status" value="1"/>
</dbReference>
<keyword evidence="4" id="KW-0808">Transferase</keyword>
<evidence type="ECO:0000259" key="8">
    <source>
        <dbReference type="PROSITE" id="PS50112"/>
    </source>
</evidence>
<dbReference type="InterPro" id="IPR035965">
    <property type="entry name" value="PAS-like_dom_sf"/>
</dbReference>
<dbReference type="EC" id="2.7.13.3" evidence="2"/>
<dbReference type="Gene3D" id="3.30.450.20">
    <property type="entry name" value="PAS domain"/>
    <property type="match status" value="1"/>
</dbReference>
<dbReference type="SUPFAM" id="SSF47384">
    <property type="entry name" value="Homodimeric domain of signal transducing histidine kinase"/>
    <property type="match status" value="1"/>
</dbReference>
<accession>A0A6N8J817</accession>
<evidence type="ECO:0000256" key="2">
    <source>
        <dbReference type="ARBA" id="ARBA00012438"/>
    </source>
</evidence>
<dbReference type="Pfam" id="PF00512">
    <property type="entry name" value="HisKA"/>
    <property type="match status" value="1"/>
</dbReference>
<feature type="coiled-coil region" evidence="6">
    <location>
        <begin position="7"/>
        <end position="41"/>
    </location>
</feature>
<dbReference type="PRINTS" id="PR00344">
    <property type="entry name" value="BCTRLSENSOR"/>
</dbReference>
<dbReference type="InterPro" id="IPR003594">
    <property type="entry name" value="HATPase_dom"/>
</dbReference>
<sequence>MELAAGIHILGRKLEEAELSLKAAEQQLLRSRQRYNNTVAEVKDYAIVMLDIEGNILNWNKGAEVIKGYTASEILGRNIRLFYTKKDREEYLPEKLISIAFKEGRAKHRGWNVRKDGTTFWGTVTITAIRNDDGDISGFIKITHDLTEKKLAEENKRLYIEQLELRNIELEQFTYIASHDLQEPLRSITSLVEILTEEYTGQLDENAGKYLRFITQSSNRMSQLIIALLDHSRIGRERVPEKVDCNELIEAVKADLRKAIEESNARVTVKDLPVLNAYPVELKLLFQNLLSNAIKFKKADQSPRIHIAACKIDSGWLFSCCDNGIGMEDRYKEKIFEIFQRLHSKQLYEGTGIGLAHCKKIVTLHNGKIWVESAPGKGSQFYFTISA</sequence>
<dbReference type="SUPFAM" id="SSF55785">
    <property type="entry name" value="PYP-like sensor domain (PAS domain)"/>
    <property type="match status" value="1"/>
</dbReference>
<dbReference type="PROSITE" id="PS50109">
    <property type="entry name" value="HIS_KIN"/>
    <property type="match status" value="1"/>
</dbReference>
<keyword evidence="11" id="KW-1185">Reference proteome</keyword>
<keyword evidence="6" id="KW-0175">Coiled coil</keyword>
<feature type="domain" description="PAC" evidence="9">
    <location>
        <begin position="106"/>
        <end position="158"/>
    </location>
</feature>
<dbReference type="InterPro" id="IPR001610">
    <property type="entry name" value="PAC"/>
</dbReference>
<feature type="domain" description="Histidine kinase" evidence="7">
    <location>
        <begin position="176"/>
        <end position="387"/>
    </location>
</feature>
<evidence type="ECO:0000259" key="9">
    <source>
        <dbReference type="PROSITE" id="PS50113"/>
    </source>
</evidence>
<dbReference type="InterPro" id="IPR052162">
    <property type="entry name" value="Sensor_kinase/Photoreceptor"/>
</dbReference>
<evidence type="ECO:0000313" key="10">
    <source>
        <dbReference type="EMBL" id="MVT40426.1"/>
    </source>
</evidence>
<evidence type="ECO:0000259" key="7">
    <source>
        <dbReference type="PROSITE" id="PS50109"/>
    </source>
</evidence>
<dbReference type="PROSITE" id="PS50113">
    <property type="entry name" value="PAC"/>
    <property type="match status" value="1"/>
</dbReference>
<dbReference type="OrthoDB" id="9766459at2"/>
<evidence type="ECO:0000256" key="5">
    <source>
        <dbReference type="ARBA" id="ARBA00022777"/>
    </source>
</evidence>
<comment type="catalytic activity">
    <reaction evidence="1">
        <text>ATP + protein L-histidine = ADP + protein N-phospho-L-histidine.</text>
        <dbReference type="EC" id="2.7.13.3"/>
    </reaction>
</comment>
<dbReference type="GO" id="GO:0000155">
    <property type="term" value="F:phosphorelay sensor kinase activity"/>
    <property type="evidence" value="ECO:0007669"/>
    <property type="project" value="InterPro"/>
</dbReference>
<keyword evidence="3" id="KW-0597">Phosphoprotein</keyword>
<dbReference type="SMART" id="SM00387">
    <property type="entry name" value="HATPase_c"/>
    <property type="match status" value="1"/>
</dbReference>
<reference evidence="10 11" key="1">
    <citation type="submission" date="2019-12" db="EMBL/GenBank/DDBJ databases">
        <title>The draft genomic sequence of strain Chitinophaga oryziterrae JCM 16595.</title>
        <authorList>
            <person name="Zhang X."/>
        </authorList>
    </citation>
    <scope>NUCLEOTIDE SEQUENCE [LARGE SCALE GENOMIC DNA]</scope>
    <source>
        <strain evidence="10 11">JCM 16595</strain>
    </source>
</reference>
<evidence type="ECO:0000313" key="11">
    <source>
        <dbReference type="Proteomes" id="UP000468388"/>
    </source>
</evidence>
<dbReference type="PANTHER" id="PTHR43304">
    <property type="entry name" value="PHYTOCHROME-LIKE PROTEIN CPH1"/>
    <property type="match status" value="1"/>
</dbReference>
<dbReference type="NCBIfam" id="TIGR00229">
    <property type="entry name" value="sensory_box"/>
    <property type="match status" value="1"/>
</dbReference>
<gene>
    <name evidence="10" type="ORF">GO495_07515</name>
</gene>
<protein>
    <recommendedName>
        <fullName evidence="2">histidine kinase</fullName>
        <ecNumber evidence="2">2.7.13.3</ecNumber>
    </recommendedName>
</protein>
<evidence type="ECO:0000256" key="1">
    <source>
        <dbReference type="ARBA" id="ARBA00000085"/>
    </source>
</evidence>
<dbReference type="Proteomes" id="UP000468388">
    <property type="component" value="Unassembled WGS sequence"/>
</dbReference>
<dbReference type="SMART" id="SM00086">
    <property type="entry name" value="PAC"/>
    <property type="match status" value="1"/>
</dbReference>
<dbReference type="Gene3D" id="1.10.287.130">
    <property type="match status" value="1"/>
</dbReference>
<dbReference type="InterPro" id="IPR000700">
    <property type="entry name" value="PAS-assoc_C"/>
</dbReference>
<dbReference type="InterPro" id="IPR004358">
    <property type="entry name" value="Sig_transdc_His_kin-like_C"/>
</dbReference>
<dbReference type="Pfam" id="PF02518">
    <property type="entry name" value="HATPase_c"/>
    <property type="match status" value="1"/>
</dbReference>
<dbReference type="Pfam" id="PF13426">
    <property type="entry name" value="PAS_9"/>
    <property type="match status" value="1"/>
</dbReference>
<dbReference type="Gene3D" id="3.30.565.10">
    <property type="entry name" value="Histidine kinase-like ATPase, C-terminal domain"/>
    <property type="match status" value="1"/>
</dbReference>
<organism evidence="10 11">
    <name type="scientific">Chitinophaga oryziterrae</name>
    <dbReference type="NCBI Taxonomy" id="1031224"/>
    <lineage>
        <taxon>Bacteria</taxon>
        <taxon>Pseudomonadati</taxon>
        <taxon>Bacteroidota</taxon>
        <taxon>Chitinophagia</taxon>
        <taxon>Chitinophagales</taxon>
        <taxon>Chitinophagaceae</taxon>
        <taxon>Chitinophaga</taxon>
    </lineage>
</organism>
<dbReference type="AlphaFoldDB" id="A0A6N8J817"/>
<dbReference type="InterPro" id="IPR003661">
    <property type="entry name" value="HisK_dim/P_dom"/>
</dbReference>
<keyword evidence="5" id="KW-0418">Kinase</keyword>
<feature type="domain" description="PAS" evidence="8">
    <location>
        <begin position="32"/>
        <end position="104"/>
    </location>
</feature>
<dbReference type="InterPro" id="IPR000014">
    <property type="entry name" value="PAS"/>
</dbReference>
<dbReference type="PANTHER" id="PTHR43304:SF1">
    <property type="entry name" value="PAC DOMAIN-CONTAINING PROTEIN"/>
    <property type="match status" value="1"/>
</dbReference>
<proteinExistence type="predicted"/>
<dbReference type="InterPro" id="IPR036097">
    <property type="entry name" value="HisK_dim/P_sf"/>
</dbReference>
<name>A0A6N8J817_9BACT</name>
<dbReference type="CDD" id="cd00130">
    <property type="entry name" value="PAS"/>
    <property type="match status" value="1"/>
</dbReference>
<dbReference type="InterPro" id="IPR036890">
    <property type="entry name" value="HATPase_C_sf"/>
</dbReference>
<comment type="caution">
    <text evidence="10">The sequence shown here is derived from an EMBL/GenBank/DDBJ whole genome shotgun (WGS) entry which is preliminary data.</text>
</comment>
<dbReference type="FunFam" id="3.30.565.10:FF:000006">
    <property type="entry name" value="Sensor histidine kinase WalK"/>
    <property type="match status" value="1"/>
</dbReference>
<evidence type="ECO:0000256" key="6">
    <source>
        <dbReference type="SAM" id="Coils"/>
    </source>
</evidence>